<evidence type="ECO:0000313" key="1">
    <source>
        <dbReference type="EMBL" id="GAA0536466.1"/>
    </source>
</evidence>
<proteinExistence type="predicted"/>
<evidence type="ECO:0000313" key="2">
    <source>
        <dbReference type="Proteomes" id="UP001501425"/>
    </source>
</evidence>
<reference evidence="1" key="2">
    <citation type="submission" date="2023-12" db="EMBL/GenBank/DDBJ databases">
        <authorList>
            <person name="Sun Q."/>
            <person name="Inoue M."/>
        </authorList>
    </citation>
    <scope>NUCLEOTIDE SEQUENCE</scope>
    <source>
        <strain evidence="1">JCM 14265</strain>
    </source>
</reference>
<accession>A0AAV3SQT9</accession>
<comment type="caution">
    <text evidence="1">The sequence shown here is derived from an EMBL/GenBank/DDBJ whole genome shotgun (WGS) entry which is preliminary data.</text>
</comment>
<gene>
    <name evidence="1" type="ORF">GCM10008994_09440</name>
</gene>
<dbReference type="Proteomes" id="UP001501425">
    <property type="component" value="Unassembled WGS sequence"/>
</dbReference>
<reference evidence="1" key="1">
    <citation type="journal article" date="2014" name="Int. J. Syst. Evol. Microbiol.">
        <title>Complete genome sequence of Corynebacterium casei LMG S-19264T (=DSM 44701T), isolated from a smear-ripened cheese.</title>
        <authorList>
            <consortium name="US DOE Joint Genome Institute (JGI-PGF)"/>
            <person name="Walter F."/>
            <person name="Albersmeier A."/>
            <person name="Kalinowski J."/>
            <person name="Ruckert C."/>
        </authorList>
    </citation>
    <scope>NUCLEOTIDE SEQUENCE</scope>
    <source>
        <strain evidence="1">JCM 14265</strain>
    </source>
</reference>
<dbReference type="EMBL" id="BAAADQ010000003">
    <property type="protein sequence ID" value="GAA0536466.1"/>
    <property type="molecule type" value="Genomic_DNA"/>
</dbReference>
<name>A0AAV3SQT9_9EURY</name>
<protein>
    <submittedName>
        <fullName evidence="1">Uncharacterized protein</fullName>
    </submittedName>
</protein>
<sequence>MVFAESDEFTDSFPPDPVCCVEFPAGADPFVAGGLAFESADELSFVRLFPSGCVLDELLDVDVVELRPGSS</sequence>
<organism evidence="1 2">
    <name type="scientific">Halorubrum ejinorense</name>
    <dbReference type="NCBI Taxonomy" id="425309"/>
    <lineage>
        <taxon>Archaea</taxon>
        <taxon>Methanobacteriati</taxon>
        <taxon>Methanobacteriota</taxon>
        <taxon>Stenosarchaea group</taxon>
        <taxon>Halobacteria</taxon>
        <taxon>Halobacteriales</taxon>
        <taxon>Haloferacaceae</taxon>
        <taxon>Halorubrum</taxon>
    </lineage>
</organism>
<dbReference type="AlphaFoldDB" id="A0AAV3SQT9"/>